<keyword evidence="3" id="KW-1185">Reference proteome</keyword>
<name>A0A2I0KIE1_PUNGR</name>
<organism evidence="2 3">
    <name type="scientific">Punica granatum</name>
    <name type="common">Pomegranate</name>
    <dbReference type="NCBI Taxonomy" id="22663"/>
    <lineage>
        <taxon>Eukaryota</taxon>
        <taxon>Viridiplantae</taxon>
        <taxon>Streptophyta</taxon>
        <taxon>Embryophyta</taxon>
        <taxon>Tracheophyta</taxon>
        <taxon>Spermatophyta</taxon>
        <taxon>Magnoliopsida</taxon>
        <taxon>eudicotyledons</taxon>
        <taxon>Gunneridae</taxon>
        <taxon>Pentapetalae</taxon>
        <taxon>rosids</taxon>
        <taxon>malvids</taxon>
        <taxon>Myrtales</taxon>
        <taxon>Lythraceae</taxon>
        <taxon>Punica</taxon>
    </lineage>
</organism>
<reference evidence="2 3" key="1">
    <citation type="submission" date="2017-11" db="EMBL/GenBank/DDBJ databases">
        <title>De-novo sequencing of pomegranate (Punica granatum L.) genome.</title>
        <authorList>
            <person name="Akparov Z."/>
            <person name="Amiraslanov A."/>
            <person name="Hajiyeva S."/>
            <person name="Abbasov M."/>
            <person name="Kaur K."/>
            <person name="Hamwieh A."/>
            <person name="Solovyev V."/>
            <person name="Salamov A."/>
            <person name="Braich B."/>
            <person name="Kosarev P."/>
            <person name="Mahmoud A."/>
            <person name="Hajiyev E."/>
            <person name="Babayeva S."/>
            <person name="Izzatullayeva V."/>
            <person name="Mammadov A."/>
            <person name="Mammadov A."/>
            <person name="Sharifova S."/>
            <person name="Ojaghi J."/>
            <person name="Eynullazada K."/>
            <person name="Bayramov B."/>
            <person name="Abdulazimova A."/>
            <person name="Shahmuradov I."/>
        </authorList>
    </citation>
    <scope>NUCLEOTIDE SEQUENCE [LARGE SCALE GENOMIC DNA]</scope>
    <source>
        <strain evidence="3">cv. AG2017</strain>
        <tissue evidence="2">Leaf</tissue>
    </source>
</reference>
<dbReference type="Proteomes" id="UP000233551">
    <property type="component" value="Unassembled WGS sequence"/>
</dbReference>
<evidence type="ECO:0000313" key="2">
    <source>
        <dbReference type="EMBL" id="PKI68080.1"/>
    </source>
</evidence>
<dbReference type="AlphaFoldDB" id="A0A2I0KIE1"/>
<dbReference type="EMBL" id="PGOL01000571">
    <property type="protein sequence ID" value="PKI68080.1"/>
    <property type="molecule type" value="Genomic_DNA"/>
</dbReference>
<sequence>MDSSSHAISFAVFLKDFQLCIFSFPSLPEIVAFACTPSACSEFWCLTAAVVSPSRLLPPHHRLSCSSNGNPRFSPIQGSPPPRKAPMASLSRCSCGCPSLQATRL</sequence>
<gene>
    <name evidence="2" type="ORF">CRG98_011676</name>
</gene>
<accession>A0A2I0KIE1</accession>
<protein>
    <submittedName>
        <fullName evidence="2">Uncharacterized protein</fullName>
    </submittedName>
</protein>
<comment type="caution">
    <text evidence="2">The sequence shown here is derived from an EMBL/GenBank/DDBJ whole genome shotgun (WGS) entry which is preliminary data.</text>
</comment>
<feature type="region of interest" description="Disordered" evidence="1">
    <location>
        <begin position="66"/>
        <end position="90"/>
    </location>
</feature>
<evidence type="ECO:0000256" key="1">
    <source>
        <dbReference type="SAM" id="MobiDB-lite"/>
    </source>
</evidence>
<proteinExistence type="predicted"/>
<evidence type="ECO:0000313" key="3">
    <source>
        <dbReference type="Proteomes" id="UP000233551"/>
    </source>
</evidence>